<keyword evidence="1 2" id="KW-0233">DNA recombination</keyword>
<organism evidence="5 6">
    <name type="scientific">Roseobacter insulae</name>
    <dbReference type="NCBI Taxonomy" id="2859783"/>
    <lineage>
        <taxon>Bacteria</taxon>
        <taxon>Pseudomonadati</taxon>
        <taxon>Pseudomonadota</taxon>
        <taxon>Alphaproteobacteria</taxon>
        <taxon>Rhodobacterales</taxon>
        <taxon>Roseobacteraceae</taxon>
        <taxon>Roseobacter</taxon>
    </lineage>
</organism>
<dbReference type="PIRSF" id="PIRSF002070">
    <property type="entry name" value="SSB"/>
    <property type="match status" value="1"/>
</dbReference>
<comment type="subunit">
    <text evidence="2">Homotetramer.</text>
</comment>
<evidence type="ECO:0000256" key="4">
    <source>
        <dbReference type="SAM" id="MobiDB-lite"/>
    </source>
</evidence>
<sequence length="144" mass="15999">MSLSVNEVKILGNVGEAPQIRSFENGGRVANFSVATSRRWKNRNTGEVTERTEWHRINVTADHLVKVAEDFLRKGSKVFLSGRLETRKWQDQSGQDRYSTEVVLAPYEGVLISLDRREGSAAPGGSNGSDTPPPSRDPDDEIPF</sequence>
<feature type="short sequence motif" description="Important for interaction with partner proteins" evidence="2">
    <location>
        <begin position="139"/>
        <end position="144"/>
    </location>
</feature>
<dbReference type="PANTHER" id="PTHR10302">
    <property type="entry name" value="SINGLE-STRANDED DNA-BINDING PROTEIN"/>
    <property type="match status" value="1"/>
</dbReference>
<gene>
    <name evidence="5" type="primary">ssb</name>
    <name evidence="5" type="ORF">KX928_17490</name>
</gene>
<dbReference type="AlphaFoldDB" id="A0A9X1FZ43"/>
<dbReference type="RefSeq" id="WP_219505289.1">
    <property type="nucleotide sequence ID" value="NZ_JAHXDN010000005.1"/>
</dbReference>
<comment type="function">
    <text evidence="2">Plays an important role in DNA replication, recombination and repair. Binds to ssDNA and to an array of partner proteins to recruit them to their sites of action during DNA metabolism.</text>
</comment>
<evidence type="ECO:0000313" key="5">
    <source>
        <dbReference type="EMBL" id="MBW4709583.1"/>
    </source>
</evidence>
<protein>
    <recommendedName>
        <fullName evidence="2 3">Single-stranded DNA-binding protein</fullName>
        <shortName evidence="2">SSB</shortName>
    </recommendedName>
</protein>
<reference evidence="5" key="1">
    <citation type="submission" date="2021-07" db="EMBL/GenBank/DDBJ databases">
        <title>Roseobacter insulae sp. nov., isolated from a tidal flat.</title>
        <authorList>
            <person name="Park S."/>
            <person name="Yoon J.-H."/>
        </authorList>
    </citation>
    <scope>NUCLEOTIDE SEQUENCE</scope>
    <source>
        <strain evidence="5">YSTF-M11</strain>
    </source>
</reference>
<keyword evidence="6" id="KW-1185">Reference proteome</keyword>
<dbReference type="GO" id="GO:0003697">
    <property type="term" value="F:single-stranded DNA binding"/>
    <property type="evidence" value="ECO:0007669"/>
    <property type="project" value="UniProtKB-UniRule"/>
</dbReference>
<feature type="region of interest" description="Disordered" evidence="4">
    <location>
        <begin position="115"/>
        <end position="144"/>
    </location>
</feature>
<dbReference type="HAMAP" id="MF_00984">
    <property type="entry name" value="SSB"/>
    <property type="match status" value="1"/>
</dbReference>
<evidence type="ECO:0000256" key="1">
    <source>
        <dbReference type="ARBA" id="ARBA00023172"/>
    </source>
</evidence>
<dbReference type="PANTHER" id="PTHR10302:SF27">
    <property type="entry name" value="SINGLE-STRANDED DNA-BINDING PROTEIN"/>
    <property type="match status" value="1"/>
</dbReference>
<name>A0A9X1FZ43_9RHOB</name>
<dbReference type="GO" id="GO:0006260">
    <property type="term" value="P:DNA replication"/>
    <property type="evidence" value="ECO:0007669"/>
    <property type="project" value="UniProtKB-UniRule"/>
</dbReference>
<dbReference type="NCBIfam" id="TIGR00621">
    <property type="entry name" value="ssb"/>
    <property type="match status" value="1"/>
</dbReference>
<dbReference type="GO" id="GO:0006310">
    <property type="term" value="P:DNA recombination"/>
    <property type="evidence" value="ECO:0007669"/>
    <property type="project" value="UniProtKB-UniRule"/>
</dbReference>
<comment type="caution">
    <text evidence="5">The sequence shown here is derived from an EMBL/GenBank/DDBJ whole genome shotgun (WGS) entry which is preliminary data.</text>
</comment>
<dbReference type="InterPro" id="IPR011344">
    <property type="entry name" value="ssDNA-bd"/>
</dbReference>
<dbReference type="CDD" id="cd04496">
    <property type="entry name" value="SSB_OBF"/>
    <property type="match status" value="1"/>
</dbReference>
<dbReference type="Pfam" id="PF00436">
    <property type="entry name" value="SSB"/>
    <property type="match status" value="1"/>
</dbReference>
<keyword evidence="2 3" id="KW-0238">DNA-binding</keyword>
<keyword evidence="2" id="KW-0235">DNA replication</keyword>
<accession>A0A9X1FZ43</accession>
<keyword evidence="2" id="KW-0234">DNA repair</keyword>
<dbReference type="PROSITE" id="PS50935">
    <property type="entry name" value="SSB"/>
    <property type="match status" value="1"/>
</dbReference>
<evidence type="ECO:0000256" key="3">
    <source>
        <dbReference type="PIRNR" id="PIRNR002070"/>
    </source>
</evidence>
<dbReference type="EMBL" id="JAHXDN010000005">
    <property type="protein sequence ID" value="MBW4709583.1"/>
    <property type="molecule type" value="Genomic_DNA"/>
</dbReference>
<dbReference type="GO" id="GO:0006281">
    <property type="term" value="P:DNA repair"/>
    <property type="evidence" value="ECO:0007669"/>
    <property type="project" value="UniProtKB-UniRule"/>
</dbReference>
<keyword evidence="2" id="KW-0227">DNA damage</keyword>
<comment type="caution">
    <text evidence="2">Lacks conserved residue(s) required for the propagation of feature annotation.</text>
</comment>
<evidence type="ECO:0000313" key="6">
    <source>
        <dbReference type="Proteomes" id="UP001138661"/>
    </source>
</evidence>
<dbReference type="InterPro" id="IPR000424">
    <property type="entry name" value="Primosome_PriB/ssb"/>
</dbReference>
<dbReference type="Proteomes" id="UP001138661">
    <property type="component" value="Unassembled WGS sequence"/>
</dbReference>
<evidence type="ECO:0000256" key="2">
    <source>
        <dbReference type="HAMAP-Rule" id="MF_00984"/>
    </source>
</evidence>
<dbReference type="GO" id="GO:0009295">
    <property type="term" value="C:nucleoid"/>
    <property type="evidence" value="ECO:0007669"/>
    <property type="project" value="TreeGrafter"/>
</dbReference>
<proteinExistence type="inferred from homology"/>